<proteinExistence type="predicted"/>
<feature type="domain" description="DUF7148" evidence="1">
    <location>
        <begin position="9"/>
        <end position="91"/>
    </location>
</feature>
<dbReference type="Pfam" id="PF23650">
    <property type="entry name" value="DUF7148"/>
    <property type="match status" value="1"/>
</dbReference>
<dbReference type="PANTHER" id="PTHR36352:SF1">
    <property type="entry name" value="EXPRESSED PROTEIN"/>
    <property type="match status" value="1"/>
</dbReference>
<comment type="caution">
    <text evidence="2">The sequence shown here is derived from an EMBL/GenBank/DDBJ whole genome shotgun (WGS) entry which is preliminary data.</text>
</comment>
<dbReference type="InterPro" id="IPR055572">
    <property type="entry name" value="DUF7148"/>
</dbReference>
<dbReference type="AlphaFoldDB" id="A0AAW1PZQ6"/>
<gene>
    <name evidence="2" type="ORF">WJX72_003642</name>
</gene>
<evidence type="ECO:0000313" key="3">
    <source>
        <dbReference type="Proteomes" id="UP001489004"/>
    </source>
</evidence>
<reference evidence="2 3" key="1">
    <citation type="journal article" date="2024" name="Nat. Commun.">
        <title>Phylogenomics reveals the evolutionary origins of lichenization in chlorophyte algae.</title>
        <authorList>
            <person name="Puginier C."/>
            <person name="Libourel C."/>
            <person name="Otte J."/>
            <person name="Skaloud P."/>
            <person name="Haon M."/>
            <person name="Grisel S."/>
            <person name="Petersen M."/>
            <person name="Berrin J.G."/>
            <person name="Delaux P.M."/>
            <person name="Dal Grande F."/>
            <person name="Keller J."/>
        </authorList>
    </citation>
    <scope>NUCLEOTIDE SEQUENCE [LARGE SCALE GENOMIC DNA]</scope>
    <source>
        <strain evidence="2 3">SAG 2043</strain>
    </source>
</reference>
<evidence type="ECO:0000313" key="2">
    <source>
        <dbReference type="EMBL" id="KAK9815433.1"/>
    </source>
</evidence>
<organism evidence="2 3">
    <name type="scientific">[Myrmecia] bisecta</name>
    <dbReference type="NCBI Taxonomy" id="41462"/>
    <lineage>
        <taxon>Eukaryota</taxon>
        <taxon>Viridiplantae</taxon>
        <taxon>Chlorophyta</taxon>
        <taxon>core chlorophytes</taxon>
        <taxon>Trebouxiophyceae</taxon>
        <taxon>Trebouxiales</taxon>
        <taxon>Trebouxiaceae</taxon>
        <taxon>Myrmecia</taxon>
    </lineage>
</organism>
<accession>A0AAW1PZQ6</accession>
<protein>
    <recommendedName>
        <fullName evidence="1">DUF7148 domain-containing protein</fullName>
    </recommendedName>
</protein>
<evidence type="ECO:0000259" key="1">
    <source>
        <dbReference type="Pfam" id="PF23650"/>
    </source>
</evidence>
<keyword evidence="3" id="KW-1185">Reference proteome</keyword>
<sequence>MNNATNVKTTAKLPQNVDVDTFTGVLFQWANTLTTSGQNMPFALPIRTDKTGNGFQMSLLRMRDRDFVSVGDLVASVEQESIGNVLYVRFFEGEGSGMDRQTAASTDVRERLKINLSGLVDIPLIMDTMRAAIPKAVAQSRT</sequence>
<dbReference type="EMBL" id="JALJOR010000006">
    <property type="protein sequence ID" value="KAK9815433.1"/>
    <property type="molecule type" value="Genomic_DNA"/>
</dbReference>
<dbReference type="Proteomes" id="UP001489004">
    <property type="component" value="Unassembled WGS sequence"/>
</dbReference>
<dbReference type="PANTHER" id="PTHR36352">
    <property type="entry name" value="EXPRESSED PROTEIN"/>
    <property type="match status" value="1"/>
</dbReference>
<name>A0AAW1PZQ6_9CHLO</name>